<sequence>RECHMIGAICRVRFTESLKLLANIRLLFAFSFFFSTLKLTVRHEFNSDECIGDILVHEVYMNYAGKQILRFKVPPQLKCWTVDFPDYKPTQFSLDFSGKEWADPNIGEAGFNPKWNAVDGEVNRQSHEGEYKVVNGYPLNPSGRTGISGRGNRGKWGPNHAGDAVVTRWKRDHTNQIIHDKLTNLPILQFVSILRKDDNQWAIPGGHVDVGEHVAAAVKREFFEEALNSKYLSGNDIDSIEKSLNSFFENGVEIYRGVVDDPRNTDNAWMETVVYNFHDESGEVLRNINFIAGDDAIGVKWLDISSTLKLFANHLTFIEKTVRKLKAYF</sequence>
<keyword evidence="4" id="KW-1185">Reference proteome</keyword>
<feature type="transmembrane region" description="Helical" evidence="1">
    <location>
        <begin position="20"/>
        <end position="41"/>
    </location>
</feature>
<gene>
    <name evidence="3" type="ORF">B4U80_05218</name>
</gene>
<dbReference type="Proteomes" id="UP000288716">
    <property type="component" value="Unassembled WGS sequence"/>
</dbReference>
<dbReference type="InterPro" id="IPR000086">
    <property type="entry name" value="NUDIX_hydrolase_dom"/>
</dbReference>
<accession>A0A443RZM2</accession>
<dbReference type="Pfam" id="PF00293">
    <property type="entry name" value="NUDIX"/>
    <property type="match status" value="1"/>
</dbReference>
<reference evidence="3 4" key="1">
    <citation type="journal article" date="2018" name="Gigascience">
        <title>Genomes of trombidid mites reveal novel predicted allergens and laterally-transferred genes associated with secondary metabolism.</title>
        <authorList>
            <person name="Dong X."/>
            <person name="Chaisiri K."/>
            <person name="Xia D."/>
            <person name="Armstrong S.D."/>
            <person name="Fang Y."/>
            <person name="Donnelly M.J."/>
            <person name="Kadowaki T."/>
            <person name="McGarry J.W."/>
            <person name="Darby A.C."/>
            <person name="Makepeace B.L."/>
        </authorList>
    </citation>
    <scope>NUCLEOTIDE SEQUENCE [LARGE SCALE GENOMIC DNA]</scope>
    <source>
        <strain evidence="3">UoL-UT</strain>
    </source>
</reference>
<feature type="domain" description="Nudix hydrolase" evidence="2">
    <location>
        <begin position="169"/>
        <end position="324"/>
    </location>
</feature>
<evidence type="ECO:0000313" key="4">
    <source>
        <dbReference type="Proteomes" id="UP000288716"/>
    </source>
</evidence>
<dbReference type="EMBL" id="NCKV01015869">
    <property type="protein sequence ID" value="RWS20717.1"/>
    <property type="molecule type" value="Genomic_DNA"/>
</dbReference>
<dbReference type="PANTHER" id="PTHR13030:SF8">
    <property type="entry name" value="ADP-RIBOSE PYROPHOSPHATASE, MITOCHONDRIAL"/>
    <property type="match status" value="1"/>
</dbReference>
<evidence type="ECO:0000256" key="1">
    <source>
        <dbReference type="SAM" id="Phobius"/>
    </source>
</evidence>
<keyword evidence="1" id="KW-0472">Membrane</keyword>
<dbReference type="VEuPathDB" id="VectorBase:LDEU011323"/>
<dbReference type="STRING" id="299467.A0A443RZM2"/>
<protein>
    <submittedName>
        <fullName evidence="3">ADP-ribose pyrophosphatase-like protein</fullName>
    </submittedName>
</protein>
<dbReference type="SUPFAM" id="SSF55811">
    <property type="entry name" value="Nudix"/>
    <property type="match status" value="1"/>
</dbReference>
<keyword evidence="1" id="KW-0812">Transmembrane</keyword>
<keyword evidence="1" id="KW-1133">Transmembrane helix</keyword>
<proteinExistence type="predicted"/>
<evidence type="ECO:0000313" key="3">
    <source>
        <dbReference type="EMBL" id="RWS20717.1"/>
    </source>
</evidence>
<evidence type="ECO:0000259" key="2">
    <source>
        <dbReference type="PROSITE" id="PS51462"/>
    </source>
</evidence>
<dbReference type="AlphaFoldDB" id="A0A443RZM2"/>
<dbReference type="PANTHER" id="PTHR13030">
    <property type="entry name" value="NUDIX HYDROLASE"/>
    <property type="match status" value="1"/>
</dbReference>
<dbReference type="InterPro" id="IPR039989">
    <property type="entry name" value="NUDT9"/>
</dbReference>
<dbReference type="PROSITE" id="PS51462">
    <property type="entry name" value="NUDIX"/>
    <property type="match status" value="1"/>
</dbReference>
<dbReference type="Gene3D" id="3.90.79.10">
    <property type="entry name" value="Nucleoside Triphosphate Pyrophosphohydrolase"/>
    <property type="match status" value="1"/>
</dbReference>
<organism evidence="3 4">
    <name type="scientific">Leptotrombidium deliense</name>
    <dbReference type="NCBI Taxonomy" id="299467"/>
    <lineage>
        <taxon>Eukaryota</taxon>
        <taxon>Metazoa</taxon>
        <taxon>Ecdysozoa</taxon>
        <taxon>Arthropoda</taxon>
        <taxon>Chelicerata</taxon>
        <taxon>Arachnida</taxon>
        <taxon>Acari</taxon>
        <taxon>Acariformes</taxon>
        <taxon>Trombidiformes</taxon>
        <taxon>Prostigmata</taxon>
        <taxon>Anystina</taxon>
        <taxon>Parasitengona</taxon>
        <taxon>Trombiculoidea</taxon>
        <taxon>Trombiculidae</taxon>
        <taxon>Leptotrombidium</taxon>
    </lineage>
</organism>
<feature type="non-terminal residue" evidence="3">
    <location>
        <position position="1"/>
    </location>
</feature>
<comment type="caution">
    <text evidence="3">The sequence shown here is derived from an EMBL/GenBank/DDBJ whole genome shotgun (WGS) entry which is preliminary data.</text>
</comment>
<dbReference type="OrthoDB" id="9972248at2759"/>
<dbReference type="Pfam" id="PF25969">
    <property type="entry name" value="NUDT9_N"/>
    <property type="match status" value="1"/>
</dbReference>
<dbReference type="CDD" id="cd03670">
    <property type="entry name" value="NUDIX_ADPRase_Nudt9"/>
    <property type="match status" value="1"/>
</dbReference>
<dbReference type="InterPro" id="IPR015797">
    <property type="entry name" value="NUDIX_hydrolase-like_dom_sf"/>
</dbReference>
<dbReference type="GO" id="GO:0047631">
    <property type="term" value="F:ADP-ribose diphosphatase activity"/>
    <property type="evidence" value="ECO:0007669"/>
    <property type="project" value="InterPro"/>
</dbReference>
<name>A0A443RZM2_9ACAR</name>